<sequence length="77" mass="8585">MPMMTEAKAQMMTTSTLTPRERFNGPITFPVVGPMARRPQPDHHVYTCDQAEAMPTYRTQKSDGSGPPAVTLQHLLQ</sequence>
<proteinExistence type="predicted"/>
<feature type="region of interest" description="Disordered" evidence="1">
    <location>
        <begin position="57"/>
        <end position="77"/>
    </location>
</feature>
<protein>
    <recommendedName>
        <fullName evidence="4">ATP-grasp-modified RiPP</fullName>
    </recommendedName>
</protein>
<evidence type="ECO:0000313" key="3">
    <source>
        <dbReference type="Proteomes" id="UP001501866"/>
    </source>
</evidence>
<keyword evidence="3" id="KW-1185">Reference proteome</keyword>
<comment type="caution">
    <text evidence="2">The sequence shown here is derived from an EMBL/GenBank/DDBJ whole genome shotgun (WGS) entry which is preliminary data.</text>
</comment>
<feature type="region of interest" description="Disordered" evidence="1">
    <location>
        <begin position="1"/>
        <end position="25"/>
    </location>
</feature>
<dbReference type="Proteomes" id="UP001501866">
    <property type="component" value="Unassembled WGS sequence"/>
</dbReference>
<evidence type="ECO:0008006" key="4">
    <source>
        <dbReference type="Google" id="ProtNLM"/>
    </source>
</evidence>
<name>A0ABP6PKT3_9ACTN</name>
<reference evidence="3" key="1">
    <citation type="journal article" date="2019" name="Int. J. Syst. Evol. Microbiol.">
        <title>The Global Catalogue of Microorganisms (GCM) 10K type strain sequencing project: providing services to taxonomists for standard genome sequencing and annotation.</title>
        <authorList>
            <consortium name="The Broad Institute Genomics Platform"/>
            <consortium name="The Broad Institute Genome Sequencing Center for Infectious Disease"/>
            <person name="Wu L."/>
            <person name="Ma J."/>
        </authorList>
    </citation>
    <scope>NUCLEOTIDE SEQUENCE [LARGE SCALE GENOMIC DNA]</scope>
    <source>
        <strain evidence="3">JCM 9095</strain>
    </source>
</reference>
<organism evidence="2 3">
    <name type="scientific">Streptomyces virens</name>
    <dbReference type="NCBI Taxonomy" id="285572"/>
    <lineage>
        <taxon>Bacteria</taxon>
        <taxon>Bacillati</taxon>
        <taxon>Actinomycetota</taxon>
        <taxon>Actinomycetes</taxon>
        <taxon>Kitasatosporales</taxon>
        <taxon>Streptomycetaceae</taxon>
        <taxon>Streptomyces</taxon>
    </lineage>
</organism>
<gene>
    <name evidence="2" type="ORF">GCM10010451_32730</name>
</gene>
<accession>A0ABP6PKT3</accession>
<evidence type="ECO:0000313" key="2">
    <source>
        <dbReference type="EMBL" id="GAA3181010.1"/>
    </source>
</evidence>
<dbReference type="EMBL" id="BAAAUH010000022">
    <property type="protein sequence ID" value="GAA3181010.1"/>
    <property type="molecule type" value="Genomic_DNA"/>
</dbReference>
<evidence type="ECO:0000256" key="1">
    <source>
        <dbReference type="SAM" id="MobiDB-lite"/>
    </source>
</evidence>